<organism evidence="3 4">
    <name type="scientific">Kuraishia capsulata CBS 1993</name>
    <dbReference type="NCBI Taxonomy" id="1382522"/>
    <lineage>
        <taxon>Eukaryota</taxon>
        <taxon>Fungi</taxon>
        <taxon>Dikarya</taxon>
        <taxon>Ascomycota</taxon>
        <taxon>Saccharomycotina</taxon>
        <taxon>Pichiomycetes</taxon>
        <taxon>Pichiales</taxon>
        <taxon>Pichiaceae</taxon>
        <taxon>Kuraishia</taxon>
    </lineage>
</organism>
<name>W6MIT8_9ASCO</name>
<evidence type="ECO:0000313" key="3">
    <source>
        <dbReference type="EMBL" id="CDK24302.1"/>
    </source>
</evidence>
<dbReference type="RefSeq" id="XP_022456319.1">
    <property type="nucleotide sequence ID" value="XM_022604785.1"/>
</dbReference>
<dbReference type="AlphaFoldDB" id="W6MIT8"/>
<dbReference type="Proteomes" id="UP000019384">
    <property type="component" value="Unassembled WGS sequence"/>
</dbReference>
<keyword evidence="2" id="KW-0812">Transmembrane</keyword>
<evidence type="ECO:0000256" key="1">
    <source>
        <dbReference type="SAM" id="MobiDB-lite"/>
    </source>
</evidence>
<feature type="transmembrane region" description="Helical" evidence="2">
    <location>
        <begin position="57"/>
        <end position="82"/>
    </location>
</feature>
<dbReference type="GeneID" id="34517707"/>
<keyword evidence="2" id="KW-1133">Transmembrane helix</keyword>
<reference evidence="3" key="2">
    <citation type="submission" date="2014-02" db="EMBL/GenBank/DDBJ databases">
        <title>Complete DNA sequence of /Kuraishia capsulata/ illustrates novel genomic features among budding yeasts (/Saccharomycotina/).</title>
        <authorList>
            <person name="Morales L."/>
            <person name="Noel B."/>
            <person name="Porcel B."/>
            <person name="Marcet-Houben M."/>
            <person name="Hullo M-F."/>
            <person name="Sacerdot C."/>
            <person name="Tekaia F."/>
            <person name="Leh-Louis V."/>
            <person name="Despons L."/>
            <person name="Khanna V."/>
            <person name="Aury J-M."/>
            <person name="Barbe V."/>
            <person name="Couloux A."/>
            <person name="Labadie K."/>
            <person name="Pelletier E."/>
            <person name="Souciet J-L."/>
            <person name="Boekhout T."/>
            <person name="Gabaldon T."/>
            <person name="Wincker P."/>
            <person name="Dujon B."/>
        </authorList>
    </citation>
    <scope>NUCLEOTIDE SEQUENCE</scope>
    <source>
        <strain evidence="3">CBS 1993</strain>
    </source>
</reference>
<feature type="transmembrane region" description="Helical" evidence="2">
    <location>
        <begin position="354"/>
        <end position="376"/>
    </location>
</feature>
<dbReference type="EMBL" id="HG793125">
    <property type="protein sequence ID" value="CDK24302.1"/>
    <property type="molecule type" value="Genomic_DNA"/>
</dbReference>
<accession>W6MIT8</accession>
<feature type="region of interest" description="Disordered" evidence="1">
    <location>
        <begin position="210"/>
        <end position="273"/>
    </location>
</feature>
<keyword evidence="2" id="KW-0472">Membrane</keyword>
<sequence length="509" mass="58414">MDSNRTTFSPNEEDFYRAALLGGLYPLLVLCTKNLVFMRLENFVLSLRSEKGNFGDLVYRIYMITSASHLGWFWFFFVNIWLKFALLALLAYPQEDELDANNVTYVSWQLVTSETIFFAVSTSVMESVVYLVNLMFNVDDEIDLDHYDETLKMRSTILNSSTLSKCLEIKQRLKSATKHQQYYGSVDSETFFEDYQEVLVIDYNDTQGTSIVESSSSSQKSKGTRAGFGVDSSHSKKSRLGRSIDGDGSENPESLEVELERISEEPPSPSGLHKIPYLNGADAPSFIIDGFIIHRGDYEEHKDYFVSRLRDQWLLIWKLDRFLINMNESLLLSIYFYPTTDAITAPRLADQDKFLAFAIVSLMAVNVIHFELWRWLVNIPRILNLGPSMKENIDKCFSKFSFSSSPKNTHQGVVEYSAVGPTNELMDAQPKTTSWFETITWDYNVNLYSTLDAGLREDRITSFTDEWSDFKRRADVKLNLINLVTYTSPLANCLILVTLIEFIHHYVAI</sequence>
<evidence type="ECO:0000256" key="2">
    <source>
        <dbReference type="SAM" id="Phobius"/>
    </source>
</evidence>
<dbReference type="HOGENOM" id="CLU_535342_0_0_1"/>
<reference evidence="3" key="1">
    <citation type="submission" date="2013-12" db="EMBL/GenBank/DDBJ databases">
        <authorList>
            <person name="Genoscope - CEA"/>
        </authorList>
    </citation>
    <scope>NUCLEOTIDE SEQUENCE</scope>
    <source>
        <strain evidence="3">CBS 1993</strain>
    </source>
</reference>
<feature type="compositionally biased region" description="Acidic residues" evidence="1">
    <location>
        <begin position="247"/>
        <end position="257"/>
    </location>
</feature>
<feature type="transmembrane region" description="Helical" evidence="2">
    <location>
        <begin position="15"/>
        <end position="36"/>
    </location>
</feature>
<proteinExistence type="predicted"/>
<keyword evidence="4" id="KW-1185">Reference proteome</keyword>
<gene>
    <name evidence="3" type="ORF">KUCA_T00000262001</name>
</gene>
<evidence type="ECO:0000313" key="4">
    <source>
        <dbReference type="Proteomes" id="UP000019384"/>
    </source>
</evidence>
<protein>
    <submittedName>
        <fullName evidence="3">Uncharacterized protein</fullName>
    </submittedName>
</protein>
<feature type="transmembrane region" description="Helical" evidence="2">
    <location>
        <begin position="116"/>
        <end position="136"/>
    </location>
</feature>